<proteinExistence type="predicted"/>
<name>A0A433Q827_9FUNG</name>
<feature type="compositionally biased region" description="Basic and acidic residues" evidence="1">
    <location>
        <begin position="93"/>
        <end position="111"/>
    </location>
</feature>
<sequence length="134" mass="14503">MITAGSDTQTTPTPHHQDQPTRIPTQPSDPTQSTNIQQNPSVATPPTFIANGSNTANTLYGDHSPSSSNVTTGQPSETASQPVTLLPRQHPNKARDYKAIYDPELDRDRNKKSSTVIYRFNGETKPGVGIPPQP</sequence>
<dbReference type="Proteomes" id="UP000274822">
    <property type="component" value="Unassembled WGS sequence"/>
</dbReference>
<feature type="compositionally biased region" description="Polar residues" evidence="1">
    <location>
        <begin position="22"/>
        <end position="83"/>
    </location>
</feature>
<comment type="caution">
    <text evidence="2">The sequence shown here is derived from an EMBL/GenBank/DDBJ whole genome shotgun (WGS) entry which is preliminary data.</text>
</comment>
<accession>A0A433Q827</accession>
<evidence type="ECO:0000256" key="1">
    <source>
        <dbReference type="SAM" id="MobiDB-lite"/>
    </source>
</evidence>
<gene>
    <name evidence="2" type="ORF">BC938DRAFT_471458</name>
</gene>
<keyword evidence="3" id="KW-1185">Reference proteome</keyword>
<dbReference type="EMBL" id="RBNJ01011644">
    <property type="protein sequence ID" value="RUS25927.1"/>
    <property type="molecule type" value="Genomic_DNA"/>
</dbReference>
<reference evidence="2 3" key="1">
    <citation type="journal article" date="2018" name="New Phytol.">
        <title>Phylogenomics of Endogonaceae and evolution of mycorrhizas within Mucoromycota.</title>
        <authorList>
            <person name="Chang Y."/>
            <person name="Desiro A."/>
            <person name="Na H."/>
            <person name="Sandor L."/>
            <person name="Lipzen A."/>
            <person name="Clum A."/>
            <person name="Barry K."/>
            <person name="Grigoriev I.V."/>
            <person name="Martin F.M."/>
            <person name="Stajich J.E."/>
            <person name="Smith M.E."/>
            <person name="Bonito G."/>
            <person name="Spatafora J.W."/>
        </authorList>
    </citation>
    <scope>NUCLEOTIDE SEQUENCE [LARGE SCALE GENOMIC DNA]</scope>
    <source>
        <strain evidence="2 3">AD002</strain>
    </source>
</reference>
<feature type="region of interest" description="Disordered" evidence="1">
    <location>
        <begin position="1"/>
        <end position="134"/>
    </location>
</feature>
<protein>
    <submittedName>
        <fullName evidence="2">Uncharacterized protein</fullName>
    </submittedName>
</protein>
<organism evidence="2 3">
    <name type="scientific">Jimgerdemannia flammicorona</name>
    <dbReference type="NCBI Taxonomy" id="994334"/>
    <lineage>
        <taxon>Eukaryota</taxon>
        <taxon>Fungi</taxon>
        <taxon>Fungi incertae sedis</taxon>
        <taxon>Mucoromycota</taxon>
        <taxon>Mucoromycotina</taxon>
        <taxon>Endogonomycetes</taxon>
        <taxon>Endogonales</taxon>
        <taxon>Endogonaceae</taxon>
        <taxon>Jimgerdemannia</taxon>
    </lineage>
</organism>
<dbReference type="AlphaFoldDB" id="A0A433Q827"/>
<evidence type="ECO:0000313" key="3">
    <source>
        <dbReference type="Proteomes" id="UP000274822"/>
    </source>
</evidence>
<evidence type="ECO:0000313" key="2">
    <source>
        <dbReference type="EMBL" id="RUS25927.1"/>
    </source>
</evidence>